<keyword evidence="1 4" id="KW-0560">Oxidoreductase</keyword>
<feature type="region of interest" description="Disordered" evidence="2">
    <location>
        <begin position="382"/>
        <end position="411"/>
    </location>
</feature>
<accession>A0ABW7XQC0</accession>
<dbReference type="Gene3D" id="3.30.9.10">
    <property type="entry name" value="D-Amino Acid Oxidase, subunit A, domain 2"/>
    <property type="match status" value="1"/>
</dbReference>
<dbReference type="Proteomes" id="UP001611580">
    <property type="component" value="Unassembled WGS sequence"/>
</dbReference>
<dbReference type="EMBL" id="JBIRYI010000014">
    <property type="protein sequence ID" value="MFI2489424.1"/>
    <property type="molecule type" value="Genomic_DNA"/>
</dbReference>
<name>A0ABW7XQC0_9MICO</name>
<evidence type="ECO:0000256" key="2">
    <source>
        <dbReference type="SAM" id="MobiDB-lite"/>
    </source>
</evidence>
<feature type="compositionally biased region" description="Low complexity" evidence="2">
    <location>
        <begin position="393"/>
        <end position="403"/>
    </location>
</feature>
<evidence type="ECO:0000313" key="4">
    <source>
        <dbReference type="EMBL" id="MFI2489424.1"/>
    </source>
</evidence>
<evidence type="ECO:0000256" key="1">
    <source>
        <dbReference type="ARBA" id="ARBA00023002"/>
    </source>
</evidence>
<dbReference type="EC" id="1.-.-.-" evidence="4"/>
<dbReference type="PANTHER" id="PTHR13847">
    <property type="entry name" value="SARCOSINE DEHYDROGENASE-RELATED"/>
    <property type="match status" value="1"/>
</dbReference>
<dbReference type="InterPro" id="IPR006076">
    <property type="entry name" value="FAD-dep_OxRdtase"/>
</dbReference>
<reference evidence="4 5" key="1">
    <citation type="submission" date="2024-10" db="EMBL/GenBank/DDBJ databases">
        <title>The Natural Products Discovery Center: Release of the First 8490 Sequenced Strains for Exploring Actinobacteria Biosynthetic Diversity.</title>
        <authorList>
            <person name="Kalkreuter E."/>
            <person name="Kautsar S.A."/>
            <person name="Yang D."/>
            <person name="Bader C.D."/>
            <person name="Teijaro C.N."/>
            <person name="Fluegel L."/>
            <person name="Davis C.M."/>
            <person name="Simpson J.R."/>
            <person name="Lauterbach L."/>
            <person name="Steele A.D."/>
            <person name="Gui C."/>
            <person name="Meng S."/>
            <person name="Li G."/>
            <person name="Viehrig K."/>
            <person name="Ye F."/>
            <person name="Su P."/>
            <person name="Kiefer A.F."/>
            <person name="Nichols A."/>
            <person name="Cepeda A.J."/>
            <person name="Yan W."/>
            <person name="Fan B."/>
            <person name="Jiang Y."/>
            <person name="Adhikari A."/>
            <person name="Zheng C.-J."/>
            <person name="Schuster L."/>
            <person name="Cowan T.M."/>
            <person name="Smanski M.J."/>
            <person name="Chevrette M.G."/>
            <person name="De Carvalho L.P.S."/>
            <person name="Shen B."/>
        </authorList>
    </citation>
    <scope>NUCLEOTIDE SEQUENCE [LARGE SCALE GENOMIC DNA]</scope>
    <source>
        <strain evidence="4 5">NPDC019481</strain>
    </source>
</reference>
<comment type="caution">
    <text evidence="4">The sequence shown here is derived from an EMBL/GenBank/DDBJ whole genome shotgun (WGS) entry which is preliminary data.</text>
</comment>
<keyword evidence="5" id="KW-1185">Reference proteome</keyword>
<dbReference type="Pfam" id="PF01266">
    <property type="entry name" value="DAO"/>
    <property type="match status" value="1"/>
</dbReference>
<dbReference type="SUPFAM" id="SSF51905">
    <property type="entry name" value="FAD/NAD(P)-binding domain"/>
    <property type="match status" value="1"/>
</dbReference>
<evidence type="ECO:0000313" key="5">
    <source>
        <dbReference type="Proteomes" id="UP001611580"/>
    </source>
</evidence>
<feature type="domain" description="FAD dependent oxidoreductase" evidence="3">
    <location>
        <begin position="20"/>
        <end position="365"/>
    </location>
</feature>
<sequence>MTSPRRPADRRGPLPARAEVVVVGGGALGASVAFHLAEDGVDVLLLEAEELASGSSGKPIGGVRAQFSDPANVDLGNRSLDLYEDFAARPGADIGLQQPGYLFLLPGADDVALFEESVAMQNEHGVTSRMLGHDEVRRLNPYVDADRYAGAAYAARDGFAYPHAVVEGYAAGAERHGATVRTHVTVQDVETRGDAVVAVWTDQGRVRTGAVVLCTGAWTRDLATKAGLDLPVDPYRRQIGFTPRLDPAPPRIPFTIDYGTTFYFHNAEPGGLLLGIADPETPIAFERTYDPGWLPLLRGAIGGCAPGLTDVPVARGWAGLYEMTPDHNALIGEATGVPGRVLYATGFSGHGFLQAPAVGEVVRDLYAGRPPAIDVSGFSADRFAADDEPTPPTTSTRTTSPGRRGPEANII</sequence>
<protein>
    <submittedName>
        <fullName evidence="4">NAD(P)/FAD-dependent oxidoreductase</fullName>
        <ecNumber evidence="4">1.-.-.-</ecNumber>
    </submittedName>
</protein>
<dbReference type="RefSeq" id="WP_397406653.1">
    <property type="nucleotide sequence ID" value="NZ_JBIRYI010000014.1"/>
</dbReference>
<evidence type="ECO:0000259" key="3">
    <source>
        <dbReference type="Pfam" id="PF01266"/>
    </source>
</evidence>
<dbReference type="PANTHER" id="PTHR13847:SF287">
    <property type="entry name" value="FAD-DEPENDENT OXIDOREDUCTASE DOMAIN-CONTAINING PROTEIN 1"/>
    <property type="match status" value="1"/>
</dbReference>
<dbReference type="InterPro" id="IPR036188">
    <property type="entry name" value="FAD/NAD-bd_sf"/>
</dbReference>
<organism evidence="4 5">
    <name type="scientific">Promicromonospora kroppenstedtii</name>
    <dbReference type="NCBI Taxonomy" id="440482"/>
    <lineage>
        <taxon>Bacteria</taxon>
        <taxon>Bacillati</taxon>
        <taxon>Actinomycetota</taxon>
        <taxon>Actinomycetes</taxon>
        <taxon>Micrococcales</taxon>
        <taxon>Promicromonosporaceae</taxon>
        <taxon>Promicromonospora</taxon>
    </lineage>
</organism>
<dbReference type="Gene3D" id="3.50.50.60">
    <property type="entry name" value="FAD/NAD(P)-binding domain"/>
    <property type="match status" value="1"/>
</dbReference>
<proteinExistence type="predicted"/>
<gene>
    <name evidence="4" type="ORF">ACH47X_21105</name>
</gene>
<dbReference type="GO" id="GO:0016491">
    <property type="term" value="F:oxidoreductase activity"/>
    <property type="evidence" value="ECO:0007669"/>
    <property type="project" value="UniProtKB-KW"/>
</dbReference>